<evidence type="ECO:0000259" key="4">
    <source>
        <dbReference type="PROSITE" id="PS50011"/>
    </source>
</evidence>
<dbReference type="SUPFAM" id="SSF53474">
    <property type="entry name" value="alpha/beta-Hydrolases"/>
    <property type="match status" value="1"/>
</dbReference>
<keyword evidence="5" id="KW-0808">Transferase</keyword>
<dbReference type="OMA" id="PKVYFYR"/>
<proteinExistence type="predicted"/>
<dbReference type="AlphaFoldDB" id="A0A0V0QTS8"/>
<keyword evidence="3" id="KW-0812">Transmembrane</keyword>
<dbReference type="PANTHER" id="PTHR12277:SF197">
    <property type="entry name" value="CHROMOSOME UNDETERMINED SCAFFOLD_38, WHOLE GENOME SHOTGUN SEQUENCE"/>
    <property type="match status" value="1"/>
</dbReference>
<dbReference type="PANTHER" id="PTHR12277">
    <property type="entry name" value="ALPHA/BETA HYDROLASE DOMAIN-CONTAINING PROTEIN"/>
    <property type="match status" value="1"/>
</dbReference>
<feature type="domain" description="Protein kinase" evidence="4">
    <location>
        <begin position="1"/>
        <end position="227"/>
    </location>
</feature>
<evidence type="ECO:0000313" key="6">
    <source>
        <dbReference type="Proteomes" id="UP000054937"/>
    </source>
</evidence>
<reference evidence="5 6" key="1">
    <citation type="journal article" date="2015" name="Sci. Rep.">
        <title>Genome of the facultative scuticociliatosis pathogen Pseudocohnilembus persalinus provides insight into its virulence through horizontal gene transfer.</title>
        <authorList>
            <person name="Xiong J."/>
            <person name="Wang G."/>
            <person name="Cheng J."/>
            <person name="Tian M."/>
            <person name="Pan X."/>
            <person name="Warren A."/>
            <person name="Jiang C."/>
            <person name="Yuan D."/>
            <person name="Miao W."/>
        </authorList>
    </citation>
    <scope>NUCLEOTIDE SEQUENCE [LARGE SCALE GENOMIC DNA]</scope>
    <source>
        <strain evidence="5">36N120E</strain>
    </source>
</reference>
<organism evidence="5 6">
    <name type="scientific">Pseudocohnilembus persalinus</name>
    <name type="common">Ciliate</name>
    <dbReference type="NCBI Taxonomy" id="266149"/>
    <lineage>
        <taxon>Eukaryota</taxon>
        <taxon>Sar</taxon>
        <taxon>Alveolata</taxon>
        <taxon>Ciliophora</taxon>
        <taxon>Intramacronucleata</taxon>
        <taxon>Oligohymenophorea</taxon>
        <taxon>Scuticociliatia</taxon>
        <taxon>Philasterida</taxon>
        <taxon>Pseudocohnilembidae</taxon>
        <taxon>Pseudocohnilembus</taxon>
    </lineage>
</organism>
<dbReference type="InterPro" id="IPR000719">
    <property type="entry name" value="Prot_kinase_dom"/>
</dbReference>
<dbReference type="InterPro" id="IPR011009">
    <property type="entry name" value="Kinase-like_dom_sf"/>
</dbReference>
<comment type="caution">
    <text evidence="5">The sequence shown here is derived from an EMBL/GenBank/DDBJ whole genome shotgun (WGS) entry which is preliminary data.</text>
</comment>
<dbReference type="GO" id="GO:0004672">
    <property type="term" value="F:protein kinase activity"/>
    <property type="evidence" value="ECO:0007669"/>
    <property type="project" value="InterPro"/>
</dbReference>
<feature type="coiled-coil region" evidence="1">
    <location>
        <begin position="599"/>
        <end position="633"/>
    </location>
</feature>
<feature type="region of interest" description="Disordered" evidence="2">
    <location>
        <begin position="677"/>
        <end position="713"/>
    </location>
</feature>
<dbReference type="Proteomes" id="UP000054937">
    <property type="component" value="Unassembled WGS sequence"/>
</dbReference>
<keyword evidence="6" id="KW-1185">Reference proteome</keyword>
<evidence type="ECO:0000256" key="3">
    <source>
        <dbReference type="SAM" id="Phobius"/>
    </source>
</evidence>
<dbReference type="Pfam" id="PF00069">
    <property type="entry name" value="Pkinase"/>
    <property type="match status" value="1"/>
</dbReference>
<dbReference type="GO" id="GO:0005524">
    <property type="term" value="F:ATP binding"/>
    <property type="evidence" value="ECO:0007669"/>
    <property type="project" value="InterPro"/>
</dbReference>
<dbReference type="Gene3D" id="1.10.510.10">
    <property type="entry name" value="Transferase(Phosphotransferase) domain 1"/>
    <property type="match status" value="1"/>
</dbReference>
<keyword evidence="3" id="KW-0472">Membrane</keyword>
<evidence type="ECO:0000313" key="5">
    <source>
        <dbReference type="EMBL" id="KRX05801.1"/>
    </source>
</evidence>
<evidence type="ECO:0000256" key="1">
    <source>
        <dbReference type="SAM" id="Coils"/>
    </source>
</evidence>
<feature type="compositionally biased region" description="Polar residues" evidence="2">
    <location>
        <begin position="695"/>
        <end position="713"/>
    </location>
</feature>
<accession>A0A0V0QTS8</accession>
<keyword evidence="3" id="KW-1133">Transmembrane helix</keyword>
<dbReference type="SUPFAM" id="SSF56112">
    <property type="entry name" value="Protein kinase-like (PK-like)"/>
    <property type="match status" value="1"/>
</dbReference>
<name>A0A0V0QTS8_PSEPJ</name>
<sequence>MKLFYPKFYNQKQITSYQQQILEQEKQLVKREFQRFIDINLFIFSFIGGFTGSQVGIRMLYKRYSAITEFYKYAQQLVNGVEQISLQGVYHLDLKMQNVRLDKEEKLKIIDFGISNSNQDQYLKGYTYNISAPEYNQNGAINKTSDIWSLGCLLYFMIFKNNPFQEIYFDGDLIEYGKKQIEALNQGHIQYNQNKIQLSGLEGEGEQHLPAIYIPYLDKDDFTSPYLLIYFHANAEDIGSSYDSLLFDLRSKLKINILSFEYPGYGLYKDNQKELRPNEKQIEIDSQNIYKYAVNVLKFPEKNIILLGRSIGGGPMAHLAGKYRPKAVIFFMCFQSLRKVAQDYTSKILSKAVPDYFKNIDLIKKMQSAILIIHGENDELIKISHAKNMWKEVEKLPIIDGKVHQKYFSKTMTHTIFNLDDDLIEPVQIFFSKNKIDPFCQQNKVDFIRSELFQNVLYQDLAKEIDEQPDEEQEEDRLQTEIIEKEEILLLKQEQKKQKKIEITNQKLTVINNEQQKLFDSTKADQQNEDENLSLQFEDFQFSEKKNYINIKKIDDHFTQSKGPQKKSIKNQEISDIKLDQDQVILQHISKNSQHKRSLIQQQIQKKSFQAQSSELEDQKELEQQQALFIEQQMEKTFDDMKINNDKQQQYNNNFYHDLNTQQKHCINIQKQNTCYDKKQNQQHDEQKNNDIGVKNQSFHRNYNPNAIFGNQN</sequence>
<dbReference type="InterPro" id="IPR029058">
    <property type="entry name" value="AB_hydrolase_fold"/>
</dbReference>
<feature type="transmembrane region" description="Helical" evidence="3">
    <location>
        <begin position="39"/>
        <end position="61"/>
    </location>
</feature>
<protein>
    <submittedName>
        <fullName evidence="5">Protein kinase-like domain</fullName>
    </submittedName>
</protein>
<keyword evidence="5" id="KW-0418">Kinase</keyword>
<keyword evidence="1" id="KW-0175">Coiled coil</keyword>
<dbReference type="OrthoDB" id="446723at2759"/>
<gene>
    <name evidence="5" type="ORF">PPERSA_02333</name>
</gene>
<dbReference type="EMBL" id="LDAU01000104">
    <property type="protein sequence ID" value="KRX05801.1"/>
    <property type="molecule type" value="Genomic_DNA"/>
</dbReference>
<feature type="compositionally biased region" description="Basic and acidic residues" evidence="2">
    <location>
        <begin position="677"/>
        <end position="689"/>
    </location>
</feature>
<dbReference type="Gene3D" id="3.40.50.1820">
    <property type="entry name" value="alpha/beta hydrolase"/>
    <property type="match status" value="1"/>
</dbReference>
<dbReference type="PROSITE" id="PS50011">
    <property type="entry name" value="PROTEIN_KINASE_DOM"/>
    <property type="match status" value="1"/>
</dbReference>
<evidence type="ECO:0000256" key="2">
    <source>
        <dbReference type="SAM" id="MobiDB-lite"/>
    </source>
</evidence>
<dbReference type="SMART" id="SM00220">
    <property type="entry name" value="S_TKc"/>
    <property type="match status" value="1"/>
</dbReference>
<dbReference type="InParanoid" id="A0A0V0QTS8"/>